<reference evidence="2 3" key="2">
    <citation type="submission" date="2020-04" db="EMBL/GenBank/DDBJ databases">
        <title>Complete genome sequence of Alteromonas pelagimontana 5.12T.</title>
        <authorList>
            <person name="Sinha R.K."/>
            <person name="Krishnan K.P."/>
            <person name="Kurian J.P."/>
        </authorList>
    </citation>
    <scope>NUCLEOTIDE SEQUENCE [LARGE SCALE GENOMIC DNA]</scope>
    <source>
        <strain evidence="2 3">5.12</strain>
    </source>
</reference>
<evidence type="ECO:0000313" key="3">
    <source>
        <dbReference type="Proteomes" id="UP000219285"/>
    </source>
</evidence>
<reference evidence="3" key="1">
    <citation type="submission" date="2014-12" db="EMBL/GenBank/DDBJ databases">
        <title>Complete genome sequence of a multi-drug resistant Klebsiella pneumoniae.</title>
        <authorList>
            <person name="Hua X."/>
            <person name="Chen Q."/>
            <person name="Li X."/>
            <person name="Feng Y."/>
            <person name="Ruan Z."/>
            <person name="Yu Y."/>
        </authorList>
    </citation>
    <scope>NUCLEOTIDE SEQUENCE [LARGE SCALE GENOMIC DNA]</scope>
    <source>
        <strain evidence="3">5.12</strain>
    </source>
</reference>
<feature type="chain" id="PRO_5028991628" evidence="1">
    <location>
        <begin position="24"/>
        <end position="184"/>
    </location>
</feature>
<dbReference type="OrthoDB" id="2989458at2"/>
<proteinExistence type="predicted"/>
<gene>
    <name evidence="2" type="ORF">CA267_006450</name>
</gene>
<keyword evidence="3" id="KW-1185">Reference proteome</keyword>
<accession>A0A6M4MBN1</accession>
<dbReference type="AlphaFoldDB" id="A0A6M4MBN1"/>
<keyword evidence="1" id="KW-0732">Signal</keyword>
<dbReference type="Pfam" id="PF20329">
    <property type="entry name" value="DUF6624"/>
    <property type="match status" value="1"/>
</dbReference>
<dbReference type="RefSeq" id="WP_075608251.1">
    <property type="nucleotide sequence ID" value="NZ_CP052766.1"/>
</dbReference>
<evidence type="ECO:0000256" key="1">
    <source>
        <dbReference type="SAM" id="SignalP"/>
    </source>
</evidence>
<evidence type="ECO:0000313" key="2">
    <source>
        <dbReference type="EMBL" id="QJR80437.1"/>
    </source>
</evidence>
<dbReference type="Proteomes" id="UP000219285">
    <property type="component" value="Chromosome"/>
</dbReference>
<sequence>MIKLLTLSFLILALLFCSNNSFASSEFTELAAELNHMMDVDQKALHGKTDLDFDVIKIDHAKRVEEIVSTYGWPTIEMVGEDASQAAWIIVQHADYDKEFQRRMLRIMKPLAMNNQIAPANYAYLYDRIHRPQLYGTQGKCEGNEFKPFPIENIEDINTRRKSLNMTTAQEYWNMASERMCGRK</sequence>
<feature type="signal peptide" evidence="1">
    <location>
        <begin position="1"/>
        <end position="23"/>
    </location>
</feature>
<protein>
    <submittedName>
        <fullName evidence="2">Uncharacterized protein</fullName>
    </submittedName>
</protein>
<dbReference type="KEGG" id="apel:CA267_006450"/>
<organism evidence="2 3">
    <name type="scientific">Alteromonas pelagimontana</name>
    <dbReference type="NCBI Taxonomy" id="1858656"/>
    <lineage>
        <taxon>Bacteria</taxon>
        <taxon>Pseudomonadati</taxon>
        <taxon>Pseudomonadota</taxon>
        <taxon>Gammaproteobacteria</taxon>
        <taxon>Alteromonadales</taxon>
        <taxon>Alteromonadaceae</taxon>
        <taxon>Alteromonas/Salinimonas group</taxon>
        <taxon>Alteromonas</taxon>
    </lineage>
</organism>
<name>A0A6M4MBN1_9ALTE</name>
<dbReference type="InterPro" id="IPR046732">
    <property type="entry name" value="DUF6624"/>
</dbReference>
<dbReference type="EMBL" id="CP052766">
    <property type="protein sequence ID" value="QJR80437.1"/>
    <property type="molecule type" value="Genomic_DNA"/>
</dbReference>